<dbReference type="EMBL" id="BCMM01000002">
    <property type="protein sequence ID" value="GAQ60278.1"/>
    <property type="molecule type" value="Genomic_DNA"/>
</dbReference>
<reference evidence="3" key="1">
    <citation type="submission" date="2015-11" db="EMBL/GenBank/DDBJ databases">
        <authorList>
            <consortium name="Cross-ministerial Strategic Innovation Promotion Program (SIP) consortium"/>
            <person name="Tomihama T."/>
            <person name="Ikenaga M."/>
            <person name="Sakai M."/>
            <person name="Okubo T."/>
            <person name="Ikeda S."/>
        </authorList>
    </citation>
    <scope>NUCLEOTIDE SEQUENCE [LARGE SCALE GENOMIC DNA]</scope>
    <source>
        <strain evidence="3">S58</strain>
    </source>
</reference>
<evidence type="ECO:0000256" key="1">
    <source>
        <dbReference type="SAM" id="MobiDB-lite"/>
    </source>
</evidence>
<reference evidence="2 3" key="2">
    <citation type="journal article" date="2016" name="Genome Announc.">
        <title>Draft Genome Sequences of Streptomyces scabiei S58, Streptomyces turgidiscabies T45, and Streptomyces acidiscabies a10, the Pathogens of Potato Common Scab, Isolated in Japan.</title>
        <authorList>
            <person name="Tomihama T."/>
            <person name="Nishi Y."/>
            <person name="Sakai M."/>
            <person name="Ikenaga M."/>
            <person name="Okubo T."/>
            <person name="Ikeda S."/>
        </authorList>
    </citation>
    <scope>NUCLEOTIDE SEQUENCE [LARGE SCALE GENOMIC DNA]</scope>
    <source>
        <strain evidence="2 3">S58</strain>
    </source>
</reference>
<organism evidence="2 3">
    <name type="scientific">Streptomyces scabiei</name>
    <dbReference type="NCBI Taxonomy" id="1930"/>
    <lineage>
        <taxon>Bacteria</taxon>
        <taxon>Bacillati</taxon>
        <taxon>Actinomycetota</taxon>
        <taxon>Actinomycetes</taxon>
        <taxon>Kitasatosporales</taxon>
        <taxon>Streptomycetaceae</taxon>
        <taxon>Streptomyces</taxon>
    </lineage>
</organism>
<gene>
    <name evidence="2" type="ORF">SsS58_00618</name>
</gene>
<feature type="region of interest" description="Disordered" evidence="1">
    <location>
        <begin position="1"/>
        <end position="61"/>
    </location>
</feature>
<proteinExistence type="predicted"/>
<name>A0A124C359_STRSC</name>
<dbReference type="OrthoDB" id="4290816at2"/>
<protein>
    <submittedName>
        <fullName evidence="2">Uncharacterized protein</fullName>
    </submittedName>
</protein>
<dbReference type="Proteomes" id="UP000067448">
    <property type="component" value="Unassembled WGS sequence"/>
</dbReference>
<evidence type="ECO:0000313" key="2">
    <source>
        <dbReference type="EMBL" id="GAQ60278.1"/>
    </source>
</evidence>
<reference evidence="3" key="3">
    <citation type="submission" date="2016-02" db="EMBL/GenBank/DDBJ databases">
        <title>Draft genome of pathogenic Streptomyces sp. in Japan.</title>
        <authorList>
            <person name="Tomihama T."/>
            <person name="Ikenaga M."/>
            <person name="Sakai M."/>
            <person name="Okubo T."/>
            <person name="Ikeda S."/>
        </authorList>
    </citation>
    <scope>NUCLEOTIDE SEQUENCE [LARGE SCALE GENOMIC DNA]</scope>
    <source>
        <strain evidence="3">S58</strain>
    </source>
</reference>
<evidence type="ECO:0000313" key="3">
    <source>
        <dbReference type="Proteomes" id="UP000067448"/>
    </source>
</evidence>
<feature type="compositionally biased region" description="Basic and acidic residues" evidence="1">
    <location>
        <begin position="19"/>
        <end position="38"/>
    </location>
</feature>
<accession>A0A124C359</accession>
<sequence>MTRHGKRSAGETPDTALDEVPHEAEEAAIRVTDPEERHRRPGGAGDTNTPAEQAQEESHHD</sequence>
<dbReference type="AlphaFoldDB" id="A0A124C359"/>
<comment type="caution">
    <text evidence="2">The sequence shown here is derived from an EMBL/GenBank/DDBJ whole genome shotgun (WGS) entry which is preliminary data.</text>
</comment>
<dbReference type="RefSeq" id="WP_059078422.1">
    <property type="nucleotide sequence ID" value="NZ_BCMM01000002.1"/>
</dbReference>